<evidence type="ECO:0000256" key="2">
    <source>
        <dbReference type="ARBA" id="ARBA00022679"/>
    </source>
</evidence>
<reference evidence="4" key="1">
    <citation type="submission" date="2017-02" db="EMBL/GenBank/DDBJ databases">
        <title>Delineation of Paenibacillus larvae strains originating from foulbrood outbreaks.</title>
        <authorList>
            <person name="Beims H."/>
            <person name="Bunk B."/>
            <person name="Sproeer C."/>
            <person name="Mohr K.I."/>
            <person name="Pradella S."/>
            <person name="Guenther G."/>
            <person name="Rohde M."/>
            <person name="von der Ohe W."/>
            <person name="Steinert M."/>
        </authorList>
    </citation>
    <scope>NUCLEOTIDE SEQUENCE [LARGE SCALE GENOMIC DNA]</scope>
    <source>
        <strain evidence="4">Eric_III</strain>
    </source>
</reference>
<organism evidence="3 4">
    <name type="scientific">Paenibacillus larvae subsp. larvae</name>
    <dbReference type="NCBI Taxonomy" id="147375"/>
    <lineage>
        <taxon>Bacteria</taxon>
        <taxon>Bacillati</taxon>
        <taxon>Bacillota</taxon>
        <taxon>Bacilli</taxon>
        <taxon>Bacillales</taxon>
        <taxon>Paenibacillaceae</taxon>
        <taxon>Paenibacillus</taxon>
    </lineage>
</organism>
<dbReference type="Gene3D" id="3.75.10.10">
    <property type="entry name" value="L-arginine/glycine Amidinotransferase, Chain A"/>
    <property type="match status" value="1"/>
</dbReference>
<name>A0A2L1UAF1_9BACL</name>
<evidence type="ECO:0000313" key="3">
    <source>
        <dbReference type="EMBL" id="AVF25123.1"/>
    </source>
</evidence>
<evidence type="ECO:0000313" key="4">
    <source>
        <dbReference type="Proteomes" id="UP000239833"/>
    </source>
</evidence>
<dbReference type="InterPro" id="IPR033195">
    <property type="entry name" value="AmidinoTrfase"/>
</dbReference>
<dbReference type="EMBL" id="CP019655">
    <property type="protein sequence ID" value="AVF25123.1"/>
    <property type="molecule type" value="Genomic_DNA"/>
</dbReference>
<gene>
    <name evidence="3" type="ORF">ERICIII_00918</name>
</gene>
<dbReference type="Pfam" id="PF19420">
    <property type="entry name" value="DDAH_eukar"/>
    <property type="match status" value="1"/>
</dbReference>
<dbReference type="PANTHER" id="PTHR10488">
    <property type="entry name" value="GLYCINE AMIDINOTRANSFERASE, MITOCHONDRIAL"/>
    <property type="match status" value="1"/>
</dbReference>
<dbReference type="Proteomes" id="UP000239833">
    <property type="component" value="Chromosome"/>
</dbReference>
<accession>A0A2L1UAF1</accession>
<protein>
    <submittedName>
        <fullName evidence="3">Amidinotransferase family protein</fullName>
    </submittedName>
</protein>
<keyword evidence="2 3" id="KW-0808">Transferase</keyword>
<dbReference type="SUPFAM" id="SSF55909">
    <property type="entry name" value="Pentein"/>
    <property type="match status" value="1"/>
</dbReference>
<dbReference type="GO" id="GO:0015067">
    <property type="term" value="F:amidinotransferase activity"/>
    <property type="evidence" value="ECO:0007669"/>
    <property type="project" value="InterPro"/>
</dbReference>
<dbReference type="AlphaFoldDB" id="A0A2L1UAF1"/>
<comment type="similarity">
    <text evidence="1">Belongs to the amidinotransferase family.</text>
</comment>
<sequence length="345" mass="39483">MRTYDLFSCIILSVLGVQSIDRSPESEFAPLKRVVLAQSQYGVPTKENVEKEKIELPGPPSKYIDIEKLYGKDVAEVYPELQKRWEAEKENLGKVLKKYGVEVLRPRLLTEKEKKDRKEVGYTNFFARDPFFTIGPFIIEGTMKFEHRKEEVMTVRHILEQEAEKNECLYLATPQADRSGEFHERKGPFLEGGDVLVLNKEIFVGTSGLASNHNGIVWLRNFLSNFDYTVTEVPLHPEILHLDCALSLVRDGLMIICEEAFLEGIPESLKEWDKITVPLEDAQKLITNGLPLNEKVYVTDPEFQSSVGEQLTKRGIKVEYVDYSISRDFGGSFRCTTQPLLRKNC</sequence>
<dbReference type="PANTHER" id="PTHR10488:SF1">
    <property type="entry name" value="GLYCINE AMIDINOTRANSFERASE, MITOCHONDRIAL"/>
    <property type="match status" value="1"/>
</dbReference>
<proteinExistence type="inferred from homology"/>
<evidence type="ECO:0000256" key="1">
    <source>
        <dbReference type="ARBA" id="ARBA00006943"/>
    </source>
</evidence>